<evidence type="ECO:0000313" key="6">
    <source>
        <dbReference type="EMBL" id="MBY83318.1"/>
    </source>
</evidence>
<dbReference type="GO" id="GO:0034388">
    <property type="term" value="C:Pwp2p-containing subcomplex of 90S preribosome"/>
    <property type="evidence" value="ECO:0007669"/>
    <property type="project" value="TreeGrafter"/>
</dbReference>
<dbReference type="SMART" id="SM00320">
    <property type="entry name" value="WD40"/>
    <property type="match status" value="11"/>
</dbReference>
<dbReference type="Gene3D" id="2.130.10.10">
    <property type="entry name" value="YVTN repeat-like/Quinoprotein amine dehydrogenase"/>
    <property type="match status" value="2"/>
</dbReference>
<feature type="repeat" description="WD" evidence="3">
    <location>
        <begin position="262"/>
        <end position="303"/>
    </location>
</feature>
<gene>
    <name evidence="6" type="primary">WDR36</name>
    <name evidence="6" type="ORF">g.3046</name>
</gene>
<dbReference type="PANTHER" id="PTHR22840">
    <property type="entry name" value="WD REPEAT-CONTAINING PROTEIN 36"/>
    <property type="match status" value="1"/>
</dbReference>
<dbReference type="GO" id="GO:0032040">
    <property type="term" value="C:small-subunit processome"/>
    <property type="evidence" value="ECO:0007669"/>
    <property type="project" value="InterPro"/>
</dbReference>
<dbReference type="PROSITE" id="PS50294">
    <property type="entry name" value="WD_REPEATS_REGION"/>
    <property type="match status" value="2"/>
</dbReference>
<dbReference type="InterPro" id="IPR015943">
    <property type="entry name" value="WD40/YVTN_repeat-like_dom_sf"/>
</dbReference>
<dbReference type="OrthoDB" id="10250769at2759"/>
<evidence type="ECO:0000259" key="4">
    <source>
        <dbReference type="Pfam" id="PF04192"/>
    </source>
</evidence>
<organism evidence="6">
    <name type="scientific">Sipha flava</name>
    <name type="common">yellow sugarcane aphid</name>
    <dbReference type="NCBI Taxonomy" id="143950"/>
    <lineage>
        <taxon>Eukaryota</taxon>
        <taxon>Metazoa</taxon>
        <taxon>Ecdysozoa</taxon>
        <taxon>Arthropoda</taxon>
        <taxon>Hexapoda</taxon>
        <taxon>Insecta</taxon>
        <taxon>Pterygota</taxon>
        <taxon>Neoptera</taxon>
        <taxon>Paraneoptera</taxon>
        <taxon>Hemiptera</taxon>
        <taxon>Sternorrhyncha</taxon>
        <taxon>Aphidomorpha</taxon>
        <taxon>Aphidoidea</taxon>
        <taxon>Aphididae</taxon>
        <taxon>Sipha</taxon>
    </lineage>
</organism>
<feature type="repeat" description="WD" evidence="3">
    <location>
        <begin position="555"/>
        <end position="596"/>
    </location>
</feature>
<reference evidence="6" key="1">
    <citation type="submission" date="2018-04" db="EMBL/GenBank/DDBJ databases">
        <title>Transcriptome assembly of Sipha flava.</title>
        <authorList>
            <person name="Scully E.D."/>
            <person name="Geib S.M."/>
            <person name="Palmer N.A."/>
            <person name="Koch K."/>
            <person name="Bradshaw J."/>
            <person name="Heng-Moss T."/>
            <person name="Sarath G."/>
        </authorList>
    </citation>
    <scope>NUCLEOTIDE SEQUENCE</scope>
</reference>
<dbReference type="PROSITE" id="PS50082">
    <property type="entry name" value="WD_REPEATS_2"/>
    <property type="match status" value="2"/>
</dbReference>
<evidence type="ECO:0000256" key="1">
    <source>
        <dbReference type="ARBA" id="ARBA00022574"/>
    </source>
</evidence>
<name>A0A2S2QZY6_9HEMI</name>
<evidence type="ECO:0000256" key="3">
    <source>
        <dbReference type="PROSITE-ProRule" id="PRU00221"/>
    </source>
</evidence>
<dbReference type="SUPFAM" id="SSF50978">
    <property type="entry name" value="WD40 repeat-like"/>
    <property type="match status" value="2"/>
</dbReference>
<dbReference type="FunFam" id="2.130.10.10:FF:000109">
    <property type="entry name" value="WD repeat domain 36"/>
    <property type="match status" value="1"/>
</dbReference>
<dbReference type="InterPro" id="IPR007319">
    <property type="entry name" value="WDR36/Utp21_C"/>
</dbReference>
<dbReference type="Pfam" id="PF04192">
    <property type="entry name" value="Utp21"/>
    <property type="match status" value="1"/>
</dbReference>
<evidence type="ECO:0000256" key="2">
    <source>
        <dbReference type="ARBA" id="ARBA00022737"/>
    </source>
</evidence>
<dbReference type="GO" id="GO:0006364">
    <property type="term" value="P:rRNA processing"/>
    <property type="evidence" value="ECO:0007669"/>
    <property type="project" value="InterPro"/>
</dbReference>
<dbReference type="PANTHER" id="PTHR22840:SF12">
    <property type="entry name" value="WD REPEAT-CONTAINING PROTEIN 36"/>
    <property type="match status" value="1"/>
</dbReference>
<keyword evidence="1 3" id="KW-0853">WD repeat</keyword>
<accession>A0A2S2QZY6</accession>
<sequence>MSSSKIFLQNRALGYVSNEIPLVTRYINLRRENLIVTSVGRAFHTYSSDRFQLLSVSPQHEANITCLAADSYLVYTSCEDQIYAWRRGVELKHTYSGHKAAIKLLFPFAVNLVSIDELGIVKVWDIKTESIYKEIQLNITATTICHPPTYTNKVLIGSAEGKLQLWNIKTGSMIYEFKGWDSSVTSLEPAPAEDMVAIGLKNGKIILHNLKFDVSKMTFVQDWGSVTRISFLIKRQLMMTGSPKGTVVVWNLEEGKVDSLIVKAHHGPICGLQCLPDEPLLVTSSSDNSLKMWRFDMSDGSASLFKIREGHFKPPVSIRFHGASGASILSAGNDSTLRVFNTVTEIANKSFGRASYNRKISKKRGNKWADPLTMPPITSFTSETTRDKEWDNIVAVHRGIPTVTTWSFDKNKMGEHKLCHERFKKNVSGQKGISANCACLTHCGNFVVIGYSSGHIDKYNVQSGLHRGTYGNPTAHNCVRAVYVDTLNQVMISGGSDTFLKFWNFKKCDLLAKLEIDDTVSFFSWHSESSFLAIALDNYDICLVDTDTRTVVRKFSGHHGPLTDLTFSPDSRWLVTSAMDSTIRTWDIPSSSMIDILKVDTPCVSLTFSPTGSYLATAHADRLGIYLWFNKTLYTHVSLRPIIEEDQITEPLPLTGINQESLECLTVENEDKYTPKEQIENKITMSGLDDARWQNILNLDAIKKRNKPLLQPKAPVAAPFFLPTIQSLNFEFDIEDALSKKEINKKIDPKTITQTVFAQKLLKAQTLNDYQALFDQLKLMGPSALNYEVRSLSPEAGGTFELMIKFLDLLKQISENNKDFELSQSYLGVFLKYNGRVVAQQPEALTHLEQISKNNPWEKLQNDFLLCLSIVEYMKNN</sequence>
<dbReference type="InterPro" id="IPR001680">
    <property type="entry name" value="WD40_rpt"/>
</dbReference>
<proteinExistence type="predicted"/>
<dbReference type="Pfam" id="PF25168">
    <property type="entry name" value="Beta-prop_WDR36-Utp21_2nd"/>
    <property type="match status" value="1"/>
</dbReference>
<dbReference type="AlphaFoldDB" id="A0A2S2QZY6"/>
<keyword evidence="2" id="KW-0677">Repeat</keyword>
<feature type="domain" description="WDR36/Utp21 N-terminal" evidence="5">
    <location>
        <begin position="35"/>
        <end position="296"/>
    </location>
</feature>
<evidence type="ECO:0000259" key="5">
    <source>
        <dbReference type="Pfam" id="PF25171"/>
    </source>
</evidence>
<dbReference type="PROSITE" id="PS00678">
    <property type="entry name" value="WD_REPEATS_1"/>
    <property type="match status" value="1"/>
</dbReference>
<protein>
    <submittedName>
        <fullName evidence="6">WD repeat-containing protein 36</fullName>
    </submittedName>
</protein>
<dbReference type="Pfam" id="PF25171">
    <property type="entry name" value="Beta-prop_WDR36-Utp21_1st"/>
    <property type="match status" value="1"/>
</dbReference>
<feature type="domain" description="WDR36/Utp21 C-terminal" evidence="4">
    <location>
        <begin position="678"/>
        <end position="875"/>
    </location>
</feature>
<dbReference type="InterPro" id="IPR019775">
    <property type="entry name" value="WD40_repeat_CS"/>
</dbReference>
<dbReference type="InterPro" id="IPR059157">
    <property type="entry name" value="WDR36-Utp21_N"/>
</dbReference>
<dbReference type="EMBL" id="GGMS01014115">
    <property type="protein sequence ID" value="MBY83318.1"/>
    <property type="molecule type" value="Transcribed_RNA"/>
</dbReference>
<dbReference type="InterPro" id="IPR036322">
    <property type="entry name" value="WD40_repeat_dom_sf"/>
</dbReference>